<organism evidence="3 4">
    <name type="scientific">Gloeocapsopsis crepidinum LEGE 06123</name>
    <dbReference type="NCBI Taxonomy" id="588587"/>
    <lineage>
        <taxon>Bacteria</taxon>
        <taxon>Bacillati</taxon>
        <taxon>Cyanobacteriota</taxon>
        <taxon>Cyanophyceae</taxon>
        <taxon>Oscillatoriophycideae</taxon>
        <taxon>Chroococcales</taxon>
        <taxon>Chroococcaceae</taxon>
        <taxon>Gloeocapsopsis</taxon>
    </lineage>
</organism>
<accession>A0ABR9UY40</accession>
<feature type="domain" description="Transcription regulator PadR C-terminal" evidence="2">
    <location>
        <begin position="93"/>
        <end position="175"/>
    </location>
</feature>
<name>A0ABR9UY40_9CHRO</name>
<dbReference type="PANTHER" id="PTHR43252:SF6">
    <property type="entry name" value="NEGATIVE TRANSCRIPTION REGULATOR PADR"/>
    <property type="match status" value="1"/>
</dbReference>
<evidence type="ECO:0000259" key="2">
    <source>
        <dbReference type="Pfam" id="PF10400"/>
    </source>
</evidence>
<dbReference type="InterPro" id="IPR018309">
    <property type="entry name" value="Tscrpt_reg_PadR_C"/>
</dbReference>
<keyword evidence="4" id="KW-1185">Reference proteome</keyword>
<evidence type="ECO:0000259" key="1">
    <source>
        <dbReference type="Pfam" id="PF03551"/>
    </source>
</evidence>
<dbReference type="Proteomes" id="UP000651156">
    <property type="component" value="Unassembled WGS sequence"/>
</dbReference>
<sequence length="186" mass="21558">MSLAYAILGFLQKEGMTGYDLKNNCFDQTIAHLWPADQAQIYKTLDKLVEHGWITCTVERQRDRPHRKVYSVTQTGKAALSQWLQCHQPLPTIREPLLVQLFFAAELSNAEILYLLKQEFMAHRKKLADCDKITLLSPLDATAVSREQVMQRLVLDLVRQKEQTYLDWLCNAIDVVSHLQEQRDCK</sequence>
<dbReference type="SUPFAM" id="SSF46785">
    <property type="entry name" value="Winged helix' DNA-binding domain"/>
    <property type="match status" value="1"/>
</dbReference>
<dbReference type="InterPro" id="IPR005149">
    <property type="entry name" value="Tscrpt_reg_PadR_N"/>
</dbReference>
<comment type="caution">
    <text evidence="3">The sequence shown here is derived from an EMBL/GenBank/DDBJ whole genome shotgun (WGS) entry which is preliminary data.</text>
</comment>
<evidence type="ECO:0000313" key="3">
    <source>
        <dbReference type="EMBL" id="MBE9193231.1"/>
    </source>
</evidence>
<dbReference type="InterPro" id="IPR036388">
    <property type="entry name" value="WH-like_DNA-bd_sf"/>
</dbReference>
<gene>
    <name evidence="3" type="ORF">IQ230_23375</name>
</gene>
<dbReference type="RefSeq" id="WP_193934621.1">
    <property type="nucleotide sequence ID" value="NZ_CAWPMZ010000132.1"/>
</dbReference>
<dbReference type="Pfam" id="PF10400">
    <property type="entry name" value="Vir_act_alpha_C"/>
    <property type="match status" value="1"/>
</dbReference>
<proteinExistence type="predicted"/>
<feature type="domain" description="Transcription regulator PadR N-terminal" evidence="1">
    <location>
        <begin position="7"/>
        <end position="81"/>
    </location>
</feature>
<dbReference type="Pfam" id="PF03551">
    <property type="entry name" value="PadR"/>
    <property type="match status" value="1"/>
</dbReference>
<dbReference type="Gene3D" id="1.10.10.10">
    <property type="entry name" value="Winged helix-like DNA-binding domain superfamily/Winged helix DNA-binding domain"/>
    <property type="match status" value="1"/>
</dbReference>
<dbReference type="EMBL" id="JADEWN010000083">
    <property type="protein sequence ID" value="MBE9193231.1"/>
    <property type="molecule type" value="Genomic_DNA"/>
</dbReference>
<evidence type="ECO:0000313" key="4">
    <source>
        <dbReference type="Proteomes" id="UP000651156"/>
    </source>
</evidence>
<dbReference type="Gene3D" id="6.10.140.190">
    <property type="match status" value="1"/>
</dbReference>
<dbReference type="PANTHER" id="PTHR43252">
    <property type="entry name" value="TRANSCRIPTIONAL REGULATOR YQJI"/>
    <property type="match status" value="1"/>
</dbReference>
<protein>
    <submittedName>
        <fullName evidence="3">PadR family transcriptional regulator</fullName>
    </submittedName>
</protein>
<dbReference type="InterPro" id="IPR036390">
    <property type="entry name" value="WH_DNA-bd_sf"/>
</dbReference>
<reference evidence="3 4" key="1">
    <citation type="submission" date="2020-10" db="EMBL/GenBank/DDBJ databases">
        <authorList>
            <person name="Castelo-Branco R."/>
            <person name="Eusebio N."/>
            <person name="Adriana R."/>
            <person name="Vieira A."/>
            <person name="Brugerolle De Fraissinette N."/>
            <person name="Rezende De Castro R."/>
            <person name="Schneider M.P."/>
            <person name="Vasconcelos V."/>
            <person name="Leao P.N."/>
        </authorList>
    </citation>
    <scope>NUCLEOTIDE SEQUENCE [LARGE SCALE GENOMIC DNA]</scope>
    <source>
        <strain evidence="3 4">LEGE 06123</strain>
    </source>
</reference>